<keyword evidence="5 7" id="KW-1133">Transmembrane helix</keyword>
<comment type="subcellular location">
    <subcellularLocation>
        <location evidence="1">Cell membrane</location>
        <topology evidence="1">Multi-pass membrane protein</topology>
    </subcellularLocation>
</comment>
<evidence type="ECO:0000256" key="7">
    <source>
        <dbReference type="SAM" id="Phobius"/>
    </source>
</evidence>
<feature type="transmembrane region" description="Helical" evidence="7">
    <location>
        <begin position="360"/>
        <end position="379"/>
    </location>
</feature>
<dbReference type="InterPro" id="IPR023908">
    <property type="entry name" value="xxxLxxG_rpt"/>
</dbReference>
<dbReference type="RefSeq" id="WP_083039897.1">
    <property type="nucleotide sequence ID" value="NZ_CP020557.1"/>
</dbReference>
<dbReference type="Gene3D" id="1.20.1640.10">
    <property type="entry name" value="Multidrug efflux transporter AcrB transmembrane domain"/>
    <property type="match status" value="2"/>
</dbReference>
<feature type="transmembrane region" description="Helical" evidence="7">
    <location>
        <begin position="874"/>
        <end position="892"/>
    </location>
</feature>
<protein>
    <recommendedName>
        <fullName evidence="8">SSD domain-containing protein</fullName>
    </recommendedName>
</protein>
<organism evidence="9 10">
    <name type="scientific">Paenibacillus larvae subsp. pulvifaciens</name>
    <dbReference type="NCBI Taxonomy" id="1477"/>
    <lineage>
        <taxon>Bacteria</taxon>
        <taxon>Bacillati</taxon>
        <taxon>Bacillota</taxon>
        <taxon>Bacilli</taxon>
        <taxon>Bacillales</taxon>
        <taxon>Paenibacillaceae</taxon>
        <taxon>Paenibacillus</taxon>
    </lineage>
</organism>
<gene>
    <name evidence="9" type="ORF">B7C51_10085</name>
</gene>
<name>A0A1V0US34_9BACL</name>
<feature type="transmembrane region" description="Helical" evidence="7">
    <location>
        <begin position="932"/>
        <end position="950"/>
    </location>
</feature>
<feature type="transmembrane region" description="Helical" evidence="7">
    <location>
        <begin position="7"/>
        <end position="26"/>
    </location>
</feature>
<feature type="transmembrane region" description="Helical" evidence="7">
    <location>
        <begin position="971"/>
        <end position="991"/>
    </location>
</feature>
<dbReference type="AlphaFoldDB" id="A0A1V0US34"/>
<keyword evidence="4 7" id="KW-0812">Transmembrane</keyword>
<dbReference type="PANTHER" id="PTHR33406:SF6">
    <property type="entry name" value="MEMBRANE PROTEIN YDGH-RELATED"/>
    <property type="match status" value="1"/>
</dbReference>
<dbReference type="InterPro" id="IPR050545">
    <property type="entry name" value="Mycobact_MmpL"/>
</dbReference>
<dbReference type="Pfam" id="PF03176">
    <property type="entry name" value="MMPL"/>
    <property type="match status" value="2"/>
</dbReference>
<dbReference type="Gene3D" id="1.10.287.950">
    <property type="entry name" value="Methyl-accepting chemotaxis protein"/>
    <property type="match status" value="2"/>
</dbReference>
<sequence>MKHIIRLRWIVLAVWIAAAVLLMWQAPDMAKLVREKGQLTVPDGYPSKIAGEILDKHSSKEKGVESFIVVFHSKEKLTDSQLGEIENTVNRLKNEKDRLNIESVTTHFGDKDLESQLVSKDGKTVMTLLNVKMKGKEVKDVRKPLEQAIHTKDVDAYMTGNSLINEDVVISSEKGLAKTEVITVIFILIVLILVFRSVMAPLIPLLTVGMTYLISQSVVAFLIDRMDFPVSTFTQTFLVAVLFGIGTDYCILLLSRYKEELSDGNEVGTAILNTYKTAGKTVIFSGLAVMVGFASIGFASFKLYQSAVGVAVGVFVLLVALFTLVPFFMATLKKGLFWPVKKDISHSQSRIWGWMGKLSIIRPLIALGIVGILTVPLLISYDGELSFNSLDEIGNEYDSVKAFNIVSDSFGPGEVMPVQIVLENDDSMKNKEYLTIIEMISNKLEKLDHVDKVRAITRPMGNKLEEIYVKKQADELGKGIEQGTDGINTIKNGLNDASKTLQDNKPQLQEATGSIGKLTDGTKGLQSGIGQLQTALGDIEKGIRSGSSGAARLKEGVKEAQEQALNIQQKNRQLLGGLQAAESGFPKLVEGYNNVSVPLQNALEQLMSLEKPLQELMKNHPEIAADPNFQQIQGIIQKAARQVAIAKGTVSALNPELDKVQSGLQKANAGLTELTNGLGQYANGMQLIIDGLGQLQSGMDQAANGQNQVIGKIPEISKGLDQIASGQQQLQTGFGKVSGQLDQLTQGLSDSSTGLAKIGDGLDNAQNYLEDLSKDTNLQQSGINIPDQLLKDEQFQRVFDVYMSKDGKMTTVDVILDTNPYSNPSMKMIHQIEQTVKEETKGTKLENAHVGIGGITSTHRDLETMSNSDYNKTVTYMMIGIVLVLIILLRSLIMPVYLIASLLLTYYSSIAVTEIIFVDIMGYPGINWATPFFGFVMLMALGVDYSIFLMDRFSEYKELDVKTGILLAMKNMGTVIMSAAIILAGTFAAMLPSGVLSMLQIATVVLTGLLFYALIILPLFVPVLISLLGKANWWPFTKRDHSGSDHSSNHHGISQ</sequence>
<evidence type="ECO:0000256" key="5">
    <source>
        <dbReference type="ARBA" id="ARBA00022989"/>
    </source>
</evidence>
<dbReference type="PANTHER" id="PTHR33406">
    <property type="entry name" value="MEMBRANE PROTEIN MJ1562-RELATED"/>
    <property type="match status" value="1"/>
</dbReference>
<feature type="transmembrane region" description="Helical" evidence="7">
    <location>
        <begin position="997"/>
        <end position="1029"/>
    </location>
</feature>
<dbReference type="NCBIfam" id="TIGR03057">
    <property type="entry name" value="xxxLxxG_by_4"/>
    <property type="match status" value="1"/>
</dbReference>
<dbReference type="EMBL" id="CP020557">
    <property type="protein sequence ID" value="ARF68105.1"/>
    <property type="molecule type" value="Genomic_DNA"/>
</dbReference>
<evidence type="ECO:0000313" key="9">
    <source>
        <dbReference type="EMBL" id="ARF68105.1"/>
    </source>
</evidence>
<evidence type="ECO:0000256" key="1">
    <source>
        <dbReference type="ARBA" id="ARBA00004651"/>
    </source>
</evidence>
<dbReference type="InterPro" id="IPR004869">
    <property type="entry name" value="MMPL_dom"/>
</dbReference>
<evidence type="ECO:0000256" key="4">
    <source>
        <dbReference type="ARBA" id="ARBA00022692"/>
    </source>
</evidence>
<dbReference type="Proteomes" id="UP000192727">
    <property type="component" value="Chromosome"/>
</dbReference>
<feature type="transmembrane region" description="Helical" evidence="7">
    <location>
        <begin position="202"/>
        <end position="223"/>
    </location>
</feature>
<proteinExistence type="inferred from homology"/>
<feature type="transmembrane region" description="Helical" evidence="7">
    <location>
        <begin position="282"/>
        <end position="301"/>
    </location>
</feature>
<dbReference type="GO" id="GO:0005886">
    <property type="term" value="C:plasma membrane"/>
    <property type="evidence" value="ECO:0007669"/>
    <property type="project" value="UniProtKB-SubCell"/>
</dbReference>
<evidence type="ECO:0000256" key="2">
    <source>
        <dbReference type="ARBA" id="ARBA00010157"/>
    </source>
</evidence>
<evidence type="ECO:0000313" key="10">
    <source>
        <dbReference type="Proteomes" id="UP000192727"/>
    </source>
</evidence>
<feature type="transmembrane region" description="Helical" evidence="7">
    <location>
        <begin position="307"/>
        <end position="332"/>
    </location>
</feature>
<feature type="transmembrane region" description="Helical" evidence="7">
    <location>
        <begin position="175"/>
        <end position="195"/>
    </location>
</feature>
<feature type="transmembrane region" description="Helical" evidence="7">
    <location>
        <begin position="235"/>
        <end position="254"/>
    </location>
</feature>
<evidence type="ECO:0000259" key="8">
    <source>
        <dbReference type="PROSITE" id="PS50156"/>
    </source>
</evidence>
<dbReference type="InterPro" id="IPR000731">
    <property type="entry name" value="SSD"/>
</dbReference>
<dbReference type="SUPFAM" id="SSF58104">
    <property type="entry name" value="Methyl-accepting chemotaxis protein (MCP) signaling domain"/>
    <property type="match status" value="1"/>
</dbReference>
<comment type="similarity">
    <text evidence="2">Belongs to the resistance-nodulation-cell division (RND) (TC 2.A.6) family. MmpL subfamily.</text>
</comment>
<evidence type="ECO:0000256" key="3">
    <source>
        <dbReference type="ARBA" id="ARBA00022475"/>
    </source>
</evidence>
<keyword evidence="6 7" id="KW-0472">Membrane</keyword>
<feature type="transmembrane region" description="Helical" evidence="7">
    <location>
        <begin position="904"/>
        <end position="926"/>
    </location>
</feature>
<evidence type="ECO:0000256" key="6">
    <source>
        <dbReference type="ARBA" id="ARBA00023136"/>
    </source>
</evidence>
<feature type="domain" description="SSD" evidence="8">
    <location>
        <begin position="899"/>
        <end position="1027"/>
    </location>
</feature>
<dbReference type="SUPFAM" id="SSF82866">
    <property type="entry name" value="Multidrug efflux transporter AcrB transmembrane domain"/>
    <property type="match status" value="2"/>
</dbReference>
<dbReference type="PROSITE" id="PS50156">
    <property type="entry name" value="SSD"/>
    <property type="match status" value="1"/>
</dbReference>
<keyword evidence="3" id="KW-1003">Cell membrane</keyword>
<accession>A0A1V0US34</accession>
<reference evidence="9 10" key="1">
    <citation type="submission" date="2017-03" db="EMBL/GenBank/DDBJ databases">
        <title>Paenibacillus larvae genome sequencing.</title>
        <authorList>
            <person name="Dingman D.W."/>
        </authorList>
    </citation>
    <scope>NUCLEOTIDE SEQUENCE [LARGE SCALE GENOMIC DNA]</scope>
    <source>
        <strain evidence="9 10">SAG 10367</strain>
    </source>
</reference>